<name>A0A336LZF7_CULSO</name>
<dbReference type="GO" id="GO:0003682">
    <property type="term" value="F:chromatin binding"/>
    <property type="evidence" value="ECO:0007669"/>
    <property type="project" value="TreeGrafter"/>
</dbReference>
<sequence>MNSQINDEESFALAPIDLLVVKGLNNKSKRKRKLIVDEIKNISGDEMKNQLANTSDIVTTLDLAPPTKRLMYWKETGGVEKLFALPSRDFCSNSLFVNYQRQLVTKLIGVEDFINLGPSEVIIAERNNLEENSSPVLKKKRKSNKINENNIEPEVLRENDQNIVSNITWNDGDKLRKNLKESFDEYLLNNSDNQLITDNMDGNFSPSGLDHGGLTPNHNIENIDSIPNLHVDQVSSILNAEQFTNSEYENQISPDKISHEWDADYDYPHSLEQITDEQGIDETMEQFEERVLNKRAAQLFISLRSTLQKKGSSTKILLHLSFKKVPGLRFTTINTL</sequence>
<dbReference type="GO" id="GO:1990414">
    <property type="term" value="P:replication-born double-strand break repair via sister chromatid exchange"/>
    <property type="evidence" value="ECO:0007669"/>
    <property type="project" value="TreeGrafter"/>
</dbReference>
<dbReference type="GO" id="GO:0008278">
    <property type="term" value="C:cohesin complex"/>
    <property type="evidence" value="ECO:0007669"/>
    <property type="project" value="InterPro"/>
</dbReference>
<dbReference type="OMA" id="NYEIPTF"/>
<protein>
    <submittedName>
        <fullName evidence="1">CSON008911 protein</fullName>
    </submittedName>
</protein>
<dbReference type="VEuPathDB" id="VectorBase:CSON008911"/>
<dbReference type="CDD" id="cd21792">
    <property type="entry name" value="Rad21_Rec8_M_NXP1-like"/>
    <property type="match status" value="1"/>
</dbReference>
<dbReference type="PANTHER" id="PTHR12585">
    <property type="entry name" value="SCC1 / RAD21 FAMILY MEMBER"/>
    <property type="match status" value="1"/>
</dbReference>
<evidence type="ECO:0000313" key="1">
    <source>
        <dbReference type="EMBL" id="SSX23385.1"/>
    </source>
</evidence>
<organism evidence="1">
    <name type="scientific">Culicoides sonorensis</name>
    <name type="common">Biting midge</name>
    <dbReference type="NCBI Taxonomy" id="179676"/>
    <lineage>
        <taxon>Eukaryota</taxon>
        <taxon>Metazoa</taxon>
        <taxon>Ecdysozoa</taxon>
        <taxon>Arthropoda</taxon>
        <taxon>Hexapoda</taxon>
        <taxon>Insecta</taxon>
        <taxon>Pterygota</taxon>
        <taxon>Neoptera</taxon>
        <taxon>Endopterygota</taxon>
        <taxon>Diptera</taxon>
        <taxon>Nematocera</taxon>
        <taxon>Chironomoidea</taxon>
        <taxon>Ceratopogonidae</taxon>
        <taxon>Ceratopogoninae</taxon>
        <taxon>Culicoides</taxon>
        <taxon>Monoculicoides</taxon>
    </lineage>
</organism>
<dbReference type="InterPro" id="IPR039781">
    <property type="entry name" value="Rad21/Rec8-like"/>
</dbReference>
<reference evidence="1" key="1">
    <citation type="submission" date="2018-07" db="EMBL/GenBank/DDBJ databases">
        <authorList>
            <person name="Quirk P.G."/>
            <person name="Krulwich T.A."/>
        </authorList>
    </citation>
    <scope>NUCLEOTIDE SEQUENCE</scope>
</reference>
<dbReference type="AlphaFoldDB" id="A0A336LZF7"/>
<dbReference type="EMBL" id="UFQT01000342">
    <property type="protein sequence ID" value="SSX23385.1"/>
    <property type="molecule type" value="Genomic_DNA"/>
</dbReference>
<dbReference type="GO" id="GO:0007062">
    <property type="term" value="P:sister chromatid cohesion"/>
    <property type="evidence" value="ECO:0007669"/>
    <property type="project" value="InterPro"/>
</dbReference>
<proteinExistence type="predicted"/>
<dbReference type="PANTHER" id="PTHR12585:SF69">
    <property type="entry name" value="FI11703P"/>
    <property type="match status" value="1"/>
</dbReference>
<dbReference type="InterPro" id="IPR049589">
    <property type="entry name" value="NXP1_M-like"/>
</dbReference>
<accession>A0A336LZF7</accession>
<gene>
    <name evidence="1" type="primary">CSON008911</name>
</gene>